<dbReference type="HOGENOM" id="CLU_2359872_0_0_1"/>
<evidence type="ECO:0000313" key="2">
    <source>
        <dbReference type="EnsemblFungi" id="EJT73334"/>
    </source>
</evidence>
<gene>
    <name evidence="2" type="primary">20350636</name>
    <name evidence="1" type="ORF">GGTG_10178</name>
</gene>
<reference evidence="2" key="4">
    <citation type="journal article" date="2015" name="G3 (Bethesda)">
        <title>Genome sequences of three phytopathogenic species of the Magnaporthaceae family of fungi.</title>
        <authorList>
            <person name="Okagaki L.H."/>
            <person name="Nunes C.C."/>
            <person name="Sailsbery J."/>
            <person name="Clay B."/>
            <person name="Brown D."/>
            <person name="John T."/>
            <person name="Oh Y."/>
            <person name="Young N."/>
            <person name="Fitzgerald M."/>
            <person name="Haas B.J."/>
            <person name="Zeng Q."/>
            <person name="Young S."/>
            <person name="Adiconis X."/>
            <person name="Fan L."/>
            <person name="Levin J.Z."/>
            <person name="Mitchell T.K."/>
            <person name="Okubara P.A."/>
            <person name="Farman M.L."/>
            <person name="Kohn L.M."/>
            <person name="Birren B."/>
            <person name="Ma L.-J."/>
            <person name="Dean R.A."/>
        </authorList>
    </citation>
    <scope>NUCLEOTIDE SEQUENCE</scope>
    <source>
        <strain evidence="2">R3-111a-1</strain>
    </source>
</reference>
<evidence type="ECO:0000313" key="1">
    <source>
        <dbReference type="EMBL" id="EJT73334.1"/>
    </source>
</evidence>
<dbReference type="RefSeq" id="XP_009226308.1">
    <property type="nucleotide sequence ID" value="XM_009228044.1"/>
</dbReference>
<protein>
    <submittedName>
        <fullName evidence="1 2">Uncharacterized protein</fullName>
    </submittedName>
</protein>
<reference evidence="1" key="2">
    <citation type="submission" date="2010-07" db="EMBL/GenBank/DDBJ databases">
        <authorList>
            <consortium name="The Broad Institute Genome Sequencing Platform"/>
            <consortium name="Broad Institute Genome Sequencing Center for Infectious Disease"/>
            <person name="Ma L.-J."/>
            <person name="Dead R."/>
            <person name="Young S."/>
            <person name="Zeng Q."/>
            <person name="Koehrsen M."/>
            <person name="Alvarado L."/>
            <person name="Berlin A."/>
            <person name="Chapman S.B."/>
            <person name="Chen Z."/>
            <person name="Freedman E."/>
            <person name="Gellesch M."/>
            <person name="Goldberg J."/>
            <person name="Griggs A."/>
            <person name="Gujja S."/>
            <person name="Heilman E.R."/>
            <person name="Heiman D."/>
            <person name="Hepburn T."/>
            <person name="Howarth C."/>
            <person name="Jen D."/>
            <person name="Larson L."/>
            <person name="Mehta T."/>
            <person name="Neiman D."/>
            <person name="Pearson M."/>
            <person name="Roberts A."/>
            <person name="Saif S."/>
            <person name="Shea T."/>
            <person name="Shenoy N."/>
            <person name="Sisk P."/>
            <person name="Stolte C."/>
            <person name="Sykes S."/>
            <person name="Walk T."/>
            <person name="White J."/>
            <person name="Yandava C."/>
            <person name="Haas B."/>
            <person name="Nusbaum C."/>
            <person name="Birren B."/>
        </authorList>
    </citation>
    <scope>NUCLEOTIDE SEQUENCE</scope>
    <source>
        <strain evidence="1">R3-111a-1</strain>
    </source>
</reference>
<dbReference type="AlphaFoldDB" id="J3P9J8"/>
<proteinExistence type="predicted"/>
<evidence type="ECO:0000313" key="3">
    <source>
        <dbReference type="Proteomes" id="UP000006039"/>
    </source>
</evidence>
<name>J3P9J8_GAET3</name>
<reference evidence="2" key="5">
    <citation type="submission" date="2018-04" db="UniProtKB">
        <authorList>
            <consortium name="EnsemblFungi"/>
        </authorList>
    </citation>
    <scope>IDENTIFICATION</scope>
    <source>
        <strain evidence="2">R3-111a-1</strain>
    </source>
</reference>
<dbReference type="Proteomes" id="UP000006039">
    <property type="component" value="Unassembled WGS sequence"/>
</dbReference>
<keyword evidence="3" id="KW-1185">Reference proteome</keyword>
<dbReference type="EMBL" id="GL385399">
    <property type="protein sequence ID" value="EJT73334.1"/>
    <property type="molecule type" value="Genomic_DNA"/>
</dbReference>
<accession>J3P9J8</accession>
<organism evidence="1">
    <name type="scientific">Gaeumannomyces tritici (strain R3-111a-1)</name>
    <name type="common">Wheat and barley take-all root rot fungus</name>
    <name type="synonym">Gaeumannomyces graminis var. tritici</name>
    <dbReference type="NCBI Taxonomy" id="644352"/>
    <lineage>
        <taxon>Eukaryota</taxon>
        <taxon>Fungi</taxon>
        <taxon>Dikarya</taxon>
        <taxon>Ascomycota</taxon>
        <taxon>Pezizomycotina</taxon>
        <taxon>Sordariomycetes</taxon>
        <taxon>Sordariomycetidae</taxon>
        <taxon>Magnaporthales</taxon>
        <taxon>Magnaporthaceae</taxon>
        <taxon>Gaeumannomyces</taxon>
    </lineage>
</organism>
<reference evidence="1" key="3">
    <citation type="submission" date="2010-09" db="EMBL/GenBank/DDBJ databases">
        <title>Annotation of Gaeumannomyces graminis var. tritici R3-111a-1.</title>
        <authorList>
            <consortium name="The Broad Institute Genome Sequencing Platform"/>
            <person name="Ma L.-J."/>
            <person name="Dead R."/>
            <person name="Young S.K."/>
            <person name="Zeng Q."/>
            <person name="Gargeya S."/>
            <person name="Fitzgerald M."/>
            <person name="Haas B."/>
            <person name="Abouelleil A."/>
            <person name="Alvarado L."/>
            <person name="Arachchi H.M."/>
            <person name="Berlin A."/>
            <person name="Brown A."/>
            <person name="Chapman S.B."/>
            <person name="Chen Z."/>
            <person name="Dunbar C."/>
            <person name="Freedman E."/>
            <person name="Gearin G."/>
            <person name="Gellesch M."/>
            <person name="Goldberg J."/>
            <person name="Griggs A."/>
            <person name="Gujja S."/>
            <person name="Heiman D."/>
            <person name="Howarth C."/>
            <person name="Larson L."/>
            <person name="Lui A."/>
            <person name="MacDonald P.J.P."/>
            <person name="Mehta T."/>
            <person name="Montmayeur A."/>
            <person name="Murphy C."/>
            <person name="Neiman D."/>
            <person name="Pearson M."/>
            <person name="Priest M."/>
            <person name="Roberts A."/>
            <person name="Saif S."/>
            <person name="Shea T."/>
            <person name="Shenoy N."/>
            <person name="Sisk P."/>
            <person name="Stolte C."/>
            <person name="Sykes S."/>
            <person name="Yandava C."/>
            <person name="Wortman J."/>
            <person name="Nusbaum C."/>
            <person name="Birren B."/>
        </authorList>
    </citation>
    <scope>NUCLEOTIDE SEQUENCE</scope>
    <source>
        <strain evidence="1">R3-111a-1</strain>
    </source>
</reference>
<reference evidence="3" key="1">
    <citation type="submission" date="2010-07" db="EMBL/GenBank/DDBJ databases">
        <title>The genome sequence of Gaeumannomyces graminis var. tritici strain R3-111a-1.</title>
        <authorList>
            <consortium name="The Broad Institute Genome Sequencing Platform"/>
            <person name="Ma L.-J."/>
            <person name="Dead R."/>
            <person name="Young S."/>
            <person name="Zeng Q."/>
            <person name="Koehrsen M."/>
            <person name="Alvarado L."/>
            <person name="Berlin A."/>
            <person name="Chapman S.B."/>
            <person name="Chen Z."/>
            <person name="Freedman E."/>
            <person name="Gellesch M."/>
            <person name="Goldberg J."/>
            <person name="Griggs A."/>
            <person name="Gujja S."/>
            <person name="Heilman E.R."/>
            <person name="Heiman D."/>
            <person name="Hepburn T."/>
            <person name="Howarth C."/>
            <person name="Jen D."/>
            <person name="Larson L."/>
            <person name="Mehta T."/>
            <person name="Neiman D."/>
            <person name="Pearson M."/>
            <person name="Roberts A."/>
            <person name="Saif S."/>
            <person name="Shea T."/>
            <person name="Shenoy N."/>
            <person name="Sisk P."/>
            <person name="Stolte C."/>
            <person name="Sykes S."/>
            <person name="Walk T."/>
            <person name="White J."/>
            <person name="Yandava C."/>
            <person name="Haas B."/>
            <person name="Nusbaum C."/>
            <person name="Birren B."/>
        </authorList>
    </citation>
    <scope>NUCLEOTIDE SEQUENCE [LARGE SCALE GENOMIC DNA]</scope>
    <source>
        <strain evidence="3">R3-111a-1</strain>
    </source>
</reference>
<dbReference type="VEuPathDB" id="FungiDB:GGTG_10178"/>
<dbReference type="GeneID" id="20350636"/>
<sequence length="96" mass="10335">MQQVPEVALEAGFVIAKDAPMEQPISLRSRRGGHASGTGQSQRAVAAPLRYGLGFTVHMAGTTVWNCGIWRGCLPKDVMLQLAKKKEKQASLGKCL</sequence>
<dbReference type="EnsemblFungi" id="EJT73334">
    <property type="protein sequence ID" value="EJT73334"/>
    <property type="gene ID" value="GGTG_10178"/>
</dbReference>